<comment type="caution">
    <text evidence="6">The sequence shown here is derived from an EMBL/GenBank/DDBJ whole genome shotgun (WGS) entry which is preliminary data.</text>
</comment>
<evidence type="ECO:0000256" key="2">
    <source>
        <dbReference type="ARBA" id="ARBA00022623"/>
    </source>
</evidence>
<gene>
    <name evidence="6" type="ORF">DN603_10315</name>
    <name evidence="5" type="ORF">I8Y23_002845</name>
</gene>
<dbReference type="Proteomes" id="UP000288843">
    <property type="component" value="Unassembled WGS sequence"/>
</dbReference>
<reference evidence="5" key="3">
    <citation type="submission" date="2020-11" db="EMBL/GenBank/DDBJ databases">
        <authorList>
            <consortium name="NCBI Pathogen Detection Project"/>
        </authorList>
    </citation>
    <scope>NUCLEOTIDE SEQUENCE</scope>
    <source>
        <strain evidence="5">MISC063</strain>
    </source>
</reference>
<proteinExistence type="predicted"/>
<keyword evidence="3" id="KW-0665">Pyrimidine biosynthesis</keyword>
<protein>
    <recommendedName>
        <fullName evidence="1">pyr operon leader peptide</fullName>
    </recommendedName>
    <alternativeName>
        <fullName evidence="4">pyrBI operon attenuator</fullName>
    </alternativeName>
</protein>
<dbReference type="KEGG" id="rpln:B1209_24260"/>
<evidence type="ECO:0000313" key="5">
    <source>
        <dbReference type="EMBL" id="HAT1606524.1"/>
    </source>
</evidence>
<evidence type="ECO:0000256" key="4">
    <source>
        <dbReference type="ARBA" id="ARBA00030895"/>
    </source>
</evidence>
<reference evidence="5" key="1">
    <citation type="journal article" date="2018" name="Genome Biol.">
        <title>SKESA: strategic k-mer extension for scrupulous assemblies.</title>
        <authorList>
            <person name="Souvorov A."/>
            <person name="Agarwala R."/>
            <person name="Lipman D.J."/>
        </authorList>
    </citation>
    <scope>NUCLEOTIDE SEQUENCE</scope>
    <source>
        <strain evidence="5">MISC063</strain>
    </source>
</reference>
<dbReference type="EMBL" id="QKOX01000008">
    <property type="protein sequence ID" value="RWT23473.1"/>
    <property type="molecule type" value="Genomic_DNA"/>
</dbReference>
<name>A0A443VPK6_RAOPL</name>
<reference evidence="6 7" key="2">
    <citation type="submission" date="2018-06" db="EMBL/GenBank/DDBJ databases">
        <title>Carbapenemase-producing Enterobacteriaceae present in wastewater treatment plant effluent and nearby surface waters in the US.</title>
        <authorList>
            <person name="Mathys D.A."/>
            <person name="Mollenkopf D.F."/>
            <person name="Feicht S.M."/>
            <person name="Adams R.J."/>
            <person name="Albers A.L."/>
            <person name="Stuever D.M."/>
            <person name="Daniels J.B."/>
            <person name="Wittum T.E."/>
        </authorList>
    </citation>
    <scope>NUCLEOTIDE SEQUENCE [LARGE SCALE GENOMIC DNA]</scope>
    <source>
        <strain evidence="6 7">GEO_47_Down_B</strain>
    </source>
</reference>
<evidence type="ECO:0000256" key="3">
    <source>
        <dbReference type="ARBA" id="ARBA00022975"/>
    </source>
</evidence>
<dbReference type="EMBL" id="DACSEA010000010">
    <property type="protein sequence ID" value="HAT1606524.1"/>
    <property type="molecule type" value="Genomic_DNA"/>
</dbReference>
<keyword evidence="2" id="KW-0428">Leader peptide</keyword>
<organism evidence="6 7">
    <name type="scientific">Raoultella planticola</name>
    <name type="common">Klebsiella planticola</name>
    <dbReference type="NCBI Taxonomy" id="575"/>
    <lineage>
        <taxon>Bacteria</taxon>
        <taxon>Pseudomonadati</taxon>
        <taxon>Pseudomonadota</taxon>
        <taxon>Gammaproteobacteria</taxon>
        <taxon>Enterobacterales</taxon>
        <taxon>Enterobacteriaceae</taxon>
        <taxon>Klebsiella/Raoultella group</taxon>
        <taxon>Raoultella</taxon>
    </lineage>
</organism>
<dbReference type="Proteomes" id="UP000864422">
    <property type="component" value="Unassembled WGS sequence"/>
</dbReference>
<dbReference type="Pfam" id="PF08052">
    <property type="entry name" value="PyrBI_leader"/>
    <property type="match status" value="1"/>
</dbReference>
<evidence type="ECO:0000313" key="7">
    <source>
        <dbReference type="Proteomes" id="UP000288843"/>
    </source>
</evidence>
<dbReference type="InterPro" id="IPR012602">
    <property type="entry name" value="PyrBI_leader"/>
</dbReference>
<dbReference type="GO" id="GO:0006221">
    <property type="term" value="P:pyrimidine nucleotide biosynthetic process"/>
    <property type="evidence" value="ECO:0007669"/>
    <property type="project" value="UniProtKB-KW"/>
</dbReference>
<evidence type="ECO:0000256" key="1">
    <source>
        <dbReference type="ARBA" id="ARBA00016561"/>
    </source>
</evidence>
<sequence>MPVDLPGGSMVYCVRHSVLPRLNTGAGVAFFFPLLNEFSKPLI</sequence>
<accession>A0A443VPK6</accession>
<dbReference type="GO" id="GO:0019856">
    <property type="term" value="P:pyrimidine nucleobase biosynthetic process"/>
    <property type="evidence" value="ECO:0007669"/>
    <property type="project" value="InterPro"/>
</dbReference>
<evidence type="ECO:0000313" key="6">
    <source>
        <dbReference type="EMBL" id="RWT23473.1"/>
    </source>
</evidence>
<dbReference type="AlphaFoldDB" id="A0A443VPK6"/>